<evidence type="ECO:0000313" key="1">
    <source>
        <dbReference type="EMBL" id="MBM7634045.1"/>
    </source>
</evidence>
<keyword evidence="2" id="KW-1185">Reference proteome</keyword>
<protein>
    <submittedName>
        <fullName evidence="1">Uncharacterized protein</fullName>
    </submittedName>
</protein>
<dbReference type="EMBL" id="JAFBEC010000009">
    <property type="protein sequence ID" value="MBM7634045.1"/>
    <property type="molecule type" value="Genomic_DNA"/>
</dbReference>
<proteinExistence type="predicted"/>
<name>A0ABS2PG75_9BACL</name>
<reference evidence="1 2" key="1">
    <citation type="submission" date="2021-01" db="EMBL/GenBank/DDBJ databases">
        <title>Genomic Encyclopedia of Type Strains, Phase IV (KMG-IV): sequencing the most valuable type-strain genomes for metagenomic binning, comparative biology and taxonomic classification.</title>
        <authorList>
            <person name="Goeker M."/>
        </authorList>
    </citation>
    <scope>NUCLEOTIDE SEQUENCE [LARGE SCALE GENOMIC DNA]</scope>
    <source>
        <strain evidence="1 2">DSM 25540</strain>
    </source>
</reference>
<comment type="caution">
    <text evidence="1">The sequence shown here is derived from an EMBL/GenBank/DDBJ whole genome shotgun (WGS) entry which is preliminary data.</text>
</comment>
<dbReference type="RefSeq" id="WP_204698790.1">
    <property type="nucleotide sequence ID" value="NZ_JAFBEC010000009.1"/>
</dbReference>
<dbReference type="Proteomes" id="UP000741863">
    <property type="component" value="Unassembled WGS sequence"/>
</dbReference>
<gene>
    <name evidence="1" type="ORF">JOD17_003145</name>
</gene>
<sequence length="97" mass="11525">MTLEQLDLVDQLVPNRKYKGLTLSQLVTAHAKHAKDRAEIEMEWELQSNLPYPYHMDDVGRIVKDATDVMRDKDAPKHIVWERDLWLTRRARREEAE</sequence>
<organism evidence="1 2">
    <name type="scientific">Geomicrobium sediminis</name>
    <dbReference type="NCBI Taxonomy" id="1347788"/>
    <lineage>
        <taxon>Bacteria</taxon>
        <taxon>Bacillati</taxon>
        <taxon>Bacillota</taxon>
        <taxon>Bacilli</taxon>
        <taxon>Bacillales</taxon>
        <taxon>Geomicrobium</taxon>
    </lineage>
</organism>
<accession>A0ABS2PG75</accession>
<evidence type="ECO:0000313" key="2">
    <source>
        <dbReference type="Proteomes" id="UP000741863"/>
    </source>
</evidence>